<dbReference type="Proteomes" id="UP000238801">
    <property type="component" value="Unassembled WGS sequence"/>
</dbReference>
<proteinExistence type="predicted"/>
<evidence type="ECO:0000256" key="1">
    <source>
        <dbReference type="ARBA" id="ARBA00022946"/>
    </source>
</evidence>
<dbReference type="EMBL" id="PVTT01000001">
    <property type="protein sequence ID" value="PRY94449.1"/>
    <property type="molecule type" value="Genomic_DNA"/>
</dbReference>
<dbReference type="RefSeq" id="WP_106158949.1">
    <property type="nucleotide sequence ID" value="NZ_PVTT01000001.1"/>
</dbReference>
<keyword evidence="4" id="KW-1185">Reference proteome</keyword>
<gene>
    <name evidence="3" type="ORF">BCF33_0037</name>
</gene>
<evidence type="ECO:0000313" key="3">
    <source>
        <dbReference type="EMBL" id="PRY94449.1"/>
    </source>
</evidence>
<evidence type="ECO:0000259" key="2">
    <source>
        <dbReference type="Pfam" id="PF25455"/>
    </source>
</evidence>
<dbReference type="OrthoDB" id="9796287at2"/>
<organism evidence="3 4">
    <name type="scientific">Hasllibacter halocynthiae</name>
    <dbReference type="NCBI Taxonomy" id="595589"/>
    <lineage>
        <taxon>Bacteria</taxon>
        <taxon>Pseudomonadati</taxon>
        <taxon>Pseudomonadota</taxon>
        <taxon>Alphaproteobacteria</taxon>
        <taxon>Rhodobacterales</taxon>
        <taxon>Roseobacteraceae</taxon>
        <taxon>Hasllibacter</taxon>
    </lineage>
</organism>
<sequence length="241" mass="25614">MTGRSGIRIGGGEREEFLQDLVTNDVRRAAKGPVYAALLTPQGKLVSDFFLLAQGDTILLDVPEEAAASLLQRLTIYRLRREVTLEATPLSVTVGIGDPPEGALPDPRLAGAWRLYGAEGPGELSDAVRVEHLVPAQGAELIPGESYVLEQGFERLHGVDFRKGCFVGQEVVARMKHKTELRKGIARLGLGGPGAAGDAVLDAAGREAGRLTTVAGGRALAMLRYDREGLTVNGAPARREA</sequence>
<dbReference type="InterPro" id="IPR057460">
    <property type="entry name" value="CAF17_C"/>
</dbReference>
<dbReference type="Gene3D" id="3.30.1360.120">
    <property type="entry name" value="Probable tRNA modification gtpase trme, domain 1"/>
    <property type="match status" value="2"/>
</dbReference>
<dbReference type="InterPro" id="IPR045179">
    <property type="entry name" value="YgfZ/GcvT"/>
</dbReference>
<accession>A0A2T0X687</accession>
<keyword evidence="1" id="KW-0809">Transit peptide</keyword>
<evidence type="ECO:0000313" key="4">
    <source>
        <dbReference type="Proteomes" id="UP000238801"/>
    </source>
</evidence>
<dbReference type="AlphaFoldDB" id="A0A2T0X687"/>
<protein>
    <recommendedName>
        <fullName evidence="2">CAF17 C-terminal domain-containing protein</fullName>
    </recommendedName>
</protein>
<name>A0A2T0X687_9RHOB</name>
<dbReference type="PIRSF" id="PIRSF006487">
    <property type="entry name" value="GcvT"/>
    <property type="match status" value="1"/>
</dbReference>
<dbReference type="PANTHER" id="PTHR22602">
    <property type="entry name" value="TRANSFERASE CAF17, MITOCHONDRIAL-RELATED"/>
    <property type="match status" value="1"/>
</dbReference>
<comment type="caution">
    <text evidence="3">The sequence shown here is derived from an EMBL/GenBank/DDBJ whole genome shotgun (WGS) entry which is preliminary data.</text>
</comment>
<dbReference type="InterPro" id="IPR017703">
    <property type="entry name" value="YgfZ/GCV_T_CS"/>
</dbReference>
<dbReference type="SUPFAM" id="SSF103025">
    <property type="entry name" value="Folate-binding domain"/>
    <property type="match status" value="1"/>
</dbReference>
<dbReference type="PANTHER" id="PTHR22602:SF0">
    <property type="entry name" value="TRANSFERASE CAF17, MITOCHONDRIAL-RELATED"/>
    <property type="match status" value="1"/>
</dbReference>
<dbReference type="NCBIfam" id="TIGR03317">
    <property type="entry name" value="ygfZ_signature"/>
    <property type="match status" value="1"/>
</dbReference>
<feature type="domain" description="CAF17 C-terminal" evidence="2">
    <location>
        <begin position="182"/>
        <end position="236"/>
    </location>
</feature>
<dbReference type="GO" id="GO:0016226">
    <property type="term" value="P:iron-sulfur cluster assembly"/>
    <property type="evidence" value="ECO:0007669"/>
    <property type="project" value="TreeGrafter"/>
</dbReference>
<reference evidence="3 4" key="1">
    <citation type="submission" date="2018-03" db="EMBL/GenBank/DDBJ databases">
        <title>Genomic Encyclopedia of Archaeal and Bacterial Type Strains, Phase II (KMG-II): from individual species to whole genera.</title>
        <authorList>
            <person name="Goeker M."/>
        </authorList>
    </citation>
    <scope>NUCLEOTIDE SEQUENCE [LARGE SCALE GENOMIC DNA]</scope>
    <source>
        <strain evidence="3 4">DSM 29318</strain>
    </source>
</reference>
<dbReference type="Pfam" id="PF25455">
    <property type="entry name" value="Beta-barrel_CAF17_C"/>
    <property type="match status" value="1"/>
</dbReference>
<dbReference type="InterPro" id="IPR027266">
    <property type="entry name" value="TrmE/GcvT-like"/>
</dbReference>